<proteinExistence type="predicted"/>
<accession>A0A345XNB1</accession>
<evidence type="ECO:0000313" key="2">
    <source>
        <dbReference type="Proteomes" id="UP000254425"/>
    </source>
</evidence>
<dbReference type="AlphaFoldDB" id="A0A345XNB1"/>
<organism evidence="1 2">
    <name type="scientific">Streptomyces armeniacus</name>
    <dbReference type="NCBI Taxonomy" id="83291"/>
    <lineage>
        <taxon>Bacteria</taxon>
        <taxon>Bacillati</taxon>
        <taxon>Actinomycetota</taxon>
        <taxon>Actinomycetes</taxon>
        <taxon>Kitasatosporales</taxon>
        <taxon>Streptomycetaceae</taxon>
        <taxon>Streptomyces</taxon>
    </lineage>
</organism>
<reference evidence="1 2" key="1">
    <citation type="submission" date="2018-07" db="EMBL/GenBank/DDBJ databases">
        <title>Draft genome of the type strain Streptomyces armeniacus ATCC 15676.</title>
        <authorList>
            <person name="Labana P."/>
            <person name="Gosse J.T."/>
            <person name="Boddy C.N."/>
        </authorList>
    </citation>
    <scope>NUCLEOTIDE SEQUENCE [LARGE SCALE GENOMIC DNA]</scope>
    <source>
        <strain evidence="1 2">ATCC 15676</strain>
    </source>
</reference>
<evidence type="ECO:0008006" key="3">
    <source>
        <dbReference type="Google" id="ProtNLM"/>
    </source>
</evidence>
<dbReference type="EMBL" id="CP031320">
    <property type="protein sequence ID" value="AXK33127.1"/>
    <property type="molecule type" value="Genomic_DNA"/>
</dbReference>
<dbReference type="Proteomes" id="UP000254425">
    <property type="component" value="Chromosome"/>
</dbReference>
<gene>
    <name evidence="1" type="ORF">DVA86_11180</name>
</gene>
<dbReference type="KEGG" id="sarm:DVA86_11180"/>
<sequence length="66" mass="7593">MTATIEFWPTEEDARIIRAATREGETADDVIRRALRLLERELWLGRARAHATRLADEDVSAEADVW</sequence>
<keyword evidence="2" id="KW-1185">Reference proteome</keyword>
<protein>
    <recommendedName>
        <fullName evidence="3">CopG family transcriptional regulator</fullName>
    </recommendedName>
</protein>
<evidence type="ECO:0000313" key="1">
    <source>
        <dbReference type="EMBL" id="AXK33127.1"/>
    </source>
</evidence>
<name>A0A345XNB1_9ACTN</name>
<dbReference type="RefSeq" id="WP_208877785.1">
    <property type="nucleotide sequence ID" value="NZ_CP031320.1"/>
</dbReference>